<reference evidence="1 2" key="1">
    <citation type="submission" date="2014-09" db="EMBL/GenBank/DDBJ databases">
        <authorList>
            <person name="Magalhaes I.L.F."/>
            <person name="Oliveira U."/>
            <person name="Santos F.R."/>
            <person name="Vidigal T.H.D.A."/>
            <person name="Brescovit A.D."/>
            <person name="Santos A.J."/>
        </authorList>
    </citation>
    <scope>NUCLEOTIDE SEQUENCE [LARGE SCALE GENOMIC DNA]</scope>
</reference>
<protein>
    <submittedName>
        <fullName evidence="1">Uncharacterized protein</fullName>
    </submittedName>
</protein>
<keyword evidence="2" id="KW-1185">Reference proteome</keyword>
<accession>A0A0P1BGV1</accession>
<sequence>MTGAQQPQVAALQRASLHFLVRLEAIKPQALGIWKQESHNSPSQSMAHRYRSSMAAQQIPQATFPSFALRGPHTASLGAFKVRREEYFDRSLSEFRIGKYDANTRTYDLQGVECEWSVLN</sequence>
<proteinExistence type="predicted"/>
<evidence type="ECO:0000313" key="1">
    <source>
        <dbReference type="EMBL" id="CEH14753.1"/>
    </source>
</evidence>
<dbReference type="AlphaFoldDB" id="A0A0P1BGV1"/>
<evidence type="ECO:0000313" key="2">
    <source>
        <dbReference type="Proteomes" id="UP000054845"/>
    </source>
</evidence>
<dbReference type="EMBL" id="CCYA01000248">
    <property type="protein sequence ID" value="CEH14753.1"/>
    <property type="molecule type" value="Genomic_DNA"/>
</dbReference>
<dbReference type="Proteomes" id="UP000054845">
    <property type="component" value="Unassembled WGS sequence"/>
</dbReference>
<organism evidence="1 2">
    <name type="scientific">Ceraceosorus bombacis</name>
    <dbReference type="NCBI Taxonomy" id="401625"/>
    <lineage>
        <taxon>Eukaryota</taxon>
        <taxon>Fungi</taxon>
        <taxon>Dikarya</taxon>
        <taxon>Basidiomycota</taxon>
        <taxon>Ustilaginomycotina</taxon>
        <taxon>Exobasidiomycetes</taxon>
        <taxon>Ceraceosorales</taxon>
        <taxon>Ceraceosoraceae</taxon>
        <taxon>Ceraceosorus</taxon>
    </lineage>
</organism>
<name>A0A0P1BGV1_9BASI</name>